<evidence type="ECO:0000313" key="1">
    <source>
        <dbReference type="EMBL" id="BAO21001.1"/>
    </source>
</evidence>
<proteinExistence type="predicted"/>
<organism evidence="1">
    <name type="scientific">Serratia marcescens</name>
    <dbReference type="NCBI Taxonomy" id="615"/>
    <lineage>
        <taxon>Bacteria</taxon>
        <taxon>Pseudomonadati</taxon>
        <taxon>Pseudomonadota</taxon>
        <taxon>Gammaproteobacteria</taxon>
        <taxon>Enterobacterales</taxon>
        <taxon>Yersiniaceae</taxon>
        <taxon>Serratia</taxon>
    </lineage>
</organism>
<protein>
    <submittedName>
        <fullName evidence="1">Uncharacterized protein</fullName>
    </submittedName>
</protein>
<sequence length="28" mass="3235">MNLACDLFDFFRVNHGVSLSEFNSCRLV</sequence>
<accession>V5YVU5</accession>
<name>V5YVU5_SERMA</name>
<dbReference type="AlphaFoldDB" id="V5YVU5"/>
<dbReference type="EMBL" id="AB894481">
    <property type="protein sequence ID" value="BAO21001.1"/>
    <property type="molecule type" value="Genomic_DNA"/>
</dbReference>
<reference evidence="1" key="1">
    <citation type="submission" date="2013-12" db="EMBL/GenBank/DDBJ databases">
        <title>Genetic environments surrounding aac(6')-Ial.</title>
        <authorList>
            <person name="Tada T."/>
            <person name="Miyoshi-Akiyama T."/>
            <person name="Kirikae T."/>
        </authorList>
    </citation>
    <scope>NUCLEOTIDE SEQUENCE</scope>
    <source>
        <strain evidence="1">IOMTU 115</strain>
    </source>
</reference>